<name>A0A197JN02_9FUNG</name>
<organism evidence="3 4">
    <name type="scientific">Linnemannia elongata AG-77</name>
    <dbReference type="NCBI Taxonomy" id="1314771"/>
    <lineage>
        <taxon>Eukaryota</taxon>
        <taxon>Fungi</taxon>
        <taxon>Fungi incertae sedis</taxon>
        <taxon>Mucoromycota</taxon>
        <taxon>Mortierellomycotina</taxon>
        <taxon>Mortierellomycetes</taxon>
        <taxon>Mortierellales</taxon>
        <taxon>Mortierellaceae</taxon>
        <taxon>Linnemannia</taxon>
    </lineage>
</organism>
<dbReference type="InterPro" id="IPR001810">
    <property type="entry name" value="F-box_dom"/>
</dbReference>
<dbReference type="SUPFAM" id="SSF81383">
    <property type="entry name" value="F-box domain"/>
    <property type="match status" value="1"/>
</dbReference>
<dbReference type="InterPro" id="IPR032675">
    <property type="entry name" value="LRR_dom_sf"/>
</dbReference>
<accession>A0A197JN02</accession>
<evidence type="ECO:0000313" key="3">
    <source>
        <dbReference type="EMBL" id="OAQ26622.1"/>
    </source>
</evidence>
<feature type="compositionally biased region" description="Low complexity" evidence="1">
    <location>
        <begin position="846"/>
        <end position="865"/>
    </location>
</feature>
<dbReference type="Pfam" id="PF12937">
    <property type="entry name" value="F-box-like"/>
    <property type="match status" value="1"/>
</dbReference>
<gene>
    <name evidence="3" type="ORF">K457DRAFT_140263</name>
</gene>
<dbReference type="Proteomes" id="UP000078512">
    <property type="component" value="Unassembled WGS sequence"/>
</dbReference>
<dbReference type="CDD" id="cd09917">
    <property type="entry name" value="F-box_SF"/>
    <property type="match status" value="1"/>
</dbReference>
<feature type="region of interest" description="Disordered" evidence="1">
    <location>
        <begin position="836"/>
        <end position="873"/>
    </location>
</feature>
<dbReference type="InterPro" id="IPR036047">
    <property type="entry name" value="F-box-like_dom_sf"/>
</dbReference>
<dbReference type="SUPFAM" id="SSF52047">
    <property type="entry name" value="RNI-like"/>
    <property type="match status" value="1"/>
</dbReference>
<evidence type="ECO:0000259" key="2">
    <source>
        <dbReference type="SMART" id="SM00256"/>
    </source>
</evidence>
<protein>
    <recommendedName>
        <fullName evidence="2">F-box domain-containing protein</fullName>
    </recommendedName>
</protein>
<dbReference type="AlphaFoldDB" id="A0A197JN02"/>
<dbReference type="SMART" id="SM00256">
    <property type="entry name" value="FBOX"/>
    <property type="match status" value="1"/>
</dbReference>
<proteinExistence type="predicted"/>
<evidence type="ECO:0000313" key="4">
    <source>
        <dbReference type="Proteomes" id="UP000078512"/>
    </source>
</evidence>
<evidence type="ECO:0000256" key="1">
    <source>
        <dbReference type="SAM" id="MobiDB-lite"/>
    </source>
</evidence>
<sequence>METILNPRANPIDIPEILHHILLHLDRPSLDICAQVSRFWRALSLDVAAHSFIQSKDILEYLARRKEGEPGGPQGQSVASIQAAQEFRGRCAGLRSLTIGNAWSGKKEYGEAFDIGKVVQWESAVPAGLTNLIRLNVRLLCASQHYDWWDSLPNKVFRDILAQNPMIEELHYASGKHHPGYRGLRALLSCPLQHLRRLSLQLTDHAWGFLEFWILLVQRDKLQERLRKESPLVLASLRDTMPHTQEERAAVLRMMPNWNLEELTIRNANPTKNDIPFHGFLRNVLFDESAPIYKLSLRSLTLEGFDMRQYAAWDDEPGEIKSVLYHHFQRLPLLERVRISPDHTKIREPSPLPVQEIIRATCFQLSHQGWLSPPWRLSQNLKLFCPHLRAIDLSHQRELDDIHWEDLLKRYAPQLESLVCWSVSRMDCSALRHLVPASPGVVLKKGPHPSQKWAGLQELDISANRKCASVVHLFLKYVPTLRILRALGVPVDGAGLLGSDWACKNMEVLAINIMVPTRVRARVLNPWCWNNWSHEWDSTPQVKGKSKADLREWLTGGGKSILRVSKKLESSDQPRMGRYVDEESEESEDEYCYSAELWEKRVSSDAIKARERKRERIWDFNHITLEDKKFLRWCEQQDTLEEEAHSEAMAQWRRRKNGIKAEKDRRNKEYNIQTQQQLCQQLGRLVKLKELTLEGPYYPGGSRKKSAKFDCLHLTLETGLDYLRPLQANLEKLVVYRLGEGLSGGAEVERIAKNWVHHRDPVWQHTFDTWDRQSYLEIPDEDEGGNRVRNPPSKFRQLIGVHTQKREGLDAASAAGNIAWLEYYCPELVVVRDKTKAPTAKELDNSDSYDSSSNYSDSYGSSSDYSDSDDSDY</sequence>
<dbReference type="STRING" id="1314771.A0A197JN02"/>
<feature type="domain" description="F-box" evidence="2">
    <location>
        <begin position="14"/>
        <end position="53"/>
    </location>
</feature>
<dbReference type="OrthoDB" id="2375664at2759"/>
<keyword evidence="4" id="KW-1185">Reference proteome</keyword>
<dbReference type="Gene3D" id="3.80.10.10">
    <property type="entry name" value="Ribonuclease Inhibitor"/>
    <property type="match status" value="1"/>
</dbReference>
<dbReference type="EMBL" id="KV442065">
    <property type="protein sequence ID" value="OAQ26622.1"/>
    <property type="molecule type" value="Genomic_DNA"/>
</dbReference>
<reference evidence="3 4" key="1">
    <citation type="submission" date="2016-05" db="EMBL/GenBank/DDBJ databases">
        <title>Genome sequencing reveals origins of a unique bacterial endosymbiosis in the earliest lineages of terrestrial Fungi.</title>
        <authorList>
            <consortium name="DOE Joint Genome Institute"/>
            <person name="Uehling J."/>
            <person name="Gryganskyi A."/>
            <person name="Hameed K."/>
            <person name="Tschaplinski T."/>
            <person name="Misztal P."/>
            <person name="Wu S."/>
            <person name="Desiro A."/>
            <person name="Vande Pol N."/>
            <person name="Du Z.-Y."/>
            <person name="Zienkiewicz A."/>
            <person name="Zienkiewicz K."/>
            <person name="Morin E."/>
            <person name="Tisserant E."/>
            <person name="Splivallo R."/>
            <person name="Hainaut M."/>
            <person name="Henrissat B."/>
            <person name="Ohm R."/>
            <person name="Kuo A."/>
            <person name="Yan J."/>
            <person name="Lipzen A."/>
            <person name="Nolan M."/>
            <person name="Labutti K."/>
            <person name="Barry K."/>
            <person name="Goldstein A."/>
            <person name="Labbe J."/>
            <person name="Schadt C."/>
            <person name="Tuskan G."/>
            <person name="Grigoriev I."/>
            <person name="Martin F."/>
            <person name="Vilgalys R."/>
            <person name="Bonito G."/>
        </authorList>
    </citation>
    <scope>NUCLEOTIDE SEQUENCE [LARGE SCALE GENOMIC DNA]</scope>
    <source>
        <strain evidence="3 4">AG-77</strain>
    </source>
</reference>